<protein>
    <submittedName>
        <fullName evidence="1">Uncharacterized protein</fullName>
    </submittedName>
</protein>
<dbReference type="Proteomes" id="UP000265703">
    <property type="component" value="Unassembled WGS sequence"/>
</dbReference>
<gene>
    <name evidence="1" type="ORF">C1645_806597</name>
</gene>
<evidence type="ECO:0000313" key="1">
    <source>
        <dbReference type="EMBL" id="RIA88801.1"/>
    </source>
</evidence>
<comment type="caution">
    <text evidence="1">The sequence shown here is derived from an EMBL/GenBank/DDBJ whole genome shotgun (WGS) entry which is preliminary data.</text>
</comment>
<keyword evidence="2" id="KW-1185">Reference proteome</keyword>
<reference evidence="1 2" key="1">
    <citation type="submission" date="2018-06" db="EMBL/GenBank/DDBJ databases">
        <title>Comparative genomics reveals the genomic features of Rhizophagus irregularis, R. cerebriforme, R. diaphanum and Gigaspora rosea, and their symbiotic lifestyle signature.</title>
        <authorList>
            <person name="Morin E."/>
            <person name="San Clemente H."/>
            <person name="Chen E.C.H."/>
            <person name="De La Providencia I."/>
            <person name="Hainaut M."/>
            <person name="Kuo A."/>
            <person name="Kohler A."/>
            <person name="Murat C."/>
            <person name="Tang N."/>
            <person name="Roy S."/>
            <person name="Loubradou J."/>
            <person name="Henrissat B."/>
            <person name="Grigoriev I.V."/>
            <person name="Corradi N."/>
            <person name="Roux C."/>
            <person name="Martin F.M."/>
        </authorList>
    </citation>
    <scope>NUCLEOTIDE SEQUENCE [LARGE SCALE GENOMIC DNA]</scope>
    <source>
        <strain evidence="1 2">DAOM 227022</strain>
    </source>
</reference>
<sequence length="164" mass="19368">MIILSAKQKITFDINNSLENKISRDRYTKSSKDILEIISEEIYNLIFSNIWRERCNILAEIEKAEVWSQNMKYEFEVNYAAGIDYSYYAESLVSKYEFEVNRTVRIIYLYCSESLVSKWEFKVDRAVGIDYSSALKAWSQNRNSDCSVGINYSKRFDNTDILYN</sequence>
<accession>A0A397T0X1</accession>
<proteinExistence type="predicted"/>
<name>A0A397T0X1_9GLOM</name>
<evidence type="ECO:0000313" key="2">
    <source>
        <dbReference type="Proteomes" id="UP000265703"/>
    </source>
</evidence>
<dbReference type="EMBL" id="QKYT01000246">
    <property type="protein sequence ID" value="RIA88801.1"/>
    <property type="molecule type" value="Genomic_DNA"/>
</dbReference>
<organism evidence="1 2">
    <name type="scientific">Glomus cerebriforme</name>
    <dbReference type="NCBI Taxonomy" id="658196"/>
    <lineage>
        <taxon>Eukaryota</taxon>
        <taxon>Fungi</taxon>
        <taxon>Fungi incertae sedis</taxon>
        <taxon>Mucoromycota</taxon>
        <taxon>Glomeromycotina</taxon>
        <taxon>Glomeromycetes</taxon>
        <taxon>Glomerales</taxon>
        <taxon>Glomeraceae</taxon>
        <taxon>Glomus</taxon>
    </lineage>
</organism>
<dbReference type="AlphaFoldDB" id="A0A397T0X1"/>